<evidence type="ECO:0000256" key="7">
    <source>
        <dbReference type="ARBA" id="ARBA00056658"/>
    </source>
</evidence>
<comment type="function">
    <text evidence="7">Required for the induction the katG gene for catalase. Involved in the response to hydrogen peroxide.</text>
</comment>
<dbReference type="FunFam" id="1.10.10.10:FF:000001">
    <property type="entry name" value="LysR family transcriptional regulator"/>
    <property type="match status" value="1"/>
</dbReference>
<dbReference type="Gene3D" id="1.10.10.10">
    <property type="entry name" value="Winged helix-like DNA-binding domain superfamily/Winged helix DNA-binding domain"/>
    <property type="match status" value="1"/>
</dbReference>
<keyword evidence="3" id="KW-0238">DNA-binding</keyword>
<keyword evidence="2" id="KW-0805">Transcription regulation</keyword>
<proteinExistence type="inferred from homology"/>
<feature type="domain" description="HTH lysR-type" evidence="8">
    <location>
        <begin position="1"/>
        <end position="58"/>
    </location>
</feature>
<organism evidence="9 10">
    <name type="scientific">Mycobacteroides franklinii</name>
    <dbReference type="NCBI Taxonomy" id="948102"/>
    <lineage>
        <taxon>Bacteria</taxon>
        <taxon>Bacillati</taxon>
        <taxon>Actinomycetota</taxon>
        <taxon>Actinomycetes</taxon>
        <taxon>Mycobacteriales</taxon>
        <taxon>Mycobacteriaceae</taxon>
        <taxon>Mycobacteroides</taxon>
    </lineage>
</organism>
<evidence type="ECO:0000256" key="2">
    <source>
        <dbReference type="ARBA" id="ARBA00023015"/>
    </source>
</evidence>
<gene>
    <name evidence="9" type="ORF">BKG76_24065</name>
</gene>
<dbReference type="PANTHER" id="PTHR30346:SF28">
    <property type="entry name" value="HTH-TYPE TRANSCRIPTIONAL REGULATOR CYNR"/>
    <property type="match status" value="1"/>
</dbReference>
<dbReference type="Pfam" id="PF00126">
    <property type="entry name" value="HTH_1"/>
    <property type="match status" value="1"/>
</dbReference>
<dbReference type="GO" id="GO:0003700">
    <property type="term" value="F:DNA-binding transcription factor activity"/>
    <property type="evidence" value="ECO:0007669"/>
    <property type="project" value="InterPro"/>
</dbReference>
<dbReference type="RefSeq" id="WP_070940246.1">
    <property type="nucleotide sequence ID" value="NZ_MLIK01000027.1"/>
</dbReference>
<dbReference type="Proteomes" id="UP000179616">
    <property type="component" value="Unassembled WGS sequence"/>
</dbReference>
<accession>A0A1S1L3B8</accession>
<name>A0A1S1L3B8_9MYCO</name>
<evidence type="ECO:0000256" key="1">
    <source>
        <dbReference type="ARBA" id="ARBA00009437"/>
    </source>
</evidence>
<dbReference type="InterPro" id="IPR036388">
    <property type="entry name" value="WH-like_DNA-bd_sf"/>
</dbReference>
<dbReference type="EMBL" id="MLIK01000027">
    <property type="protein sequence ID" value="OHU18253.1"/>
    <property type="molecule type" value="Genomic_DNA"/>
</dbReference>
<keyword evidence="5" id="KW-0804">Transcription</keyword>
<dbReference type="GO" id="GO:0003677">
    <property type="term" value="F:DNA binding"/>
    <property type="evidence" value="ECO:0007669"/>
    <property type="project" value="UniProtKB-KW"/>
</dbReference>
<evidence type="ECO:0000256" key="3">
    <source>
        <dbReference type="ARBA" id="ARBA00023125"/>
    </source>
</evidence>
<dbReference type="InterPro" id="IPR000847">
    <property type="entry name" value="LysR_HTH_N"/>
</dbReference>
<dbReference type="CDD" id="cd08436">
    <property type="entry name" value="PBP2_LTTR_like_3"/>
    <property type="match status" value="1"/>
</dbReference>
<dbReference type="GO" id="GO:0032993">
    <property type="term" value="C:protein-DNA complex"/>
    <property type="evidence" value="ECO:0007669"/>
    <property type="project" value="TreeGrafter"/>
</dbReference>
<dbReference type="SUPFAM" id="SSF46785">
    <property type="entry name" value="Winged helix' DNA-binding domain"/>
    <property type="match status" value="1"/>
</dbReference>
<comment type="similarity">
    <text evidence="1">Belongs to the LysR transcriptional regulatory family.</text>
</comment>
<evidence type="ECO:0000259" key="8">
    <source>
        <dbReference type="PROSITE" id="PS50931"/>
    </source>
</evidence>
<comment type="caution">
    <text evidence="9">The sequence shown here is derived from an EMBL/GenBank/DDBJ whole genome shotgun (WGS) entry which is preliminary data.</text>
</comment>
<dbReference type="AlphaFoldDB" id="A0A1S1L3B8"/>
<dbReference type="STRING" id="948102.BKG76_24065"/>
<dbReference type="InterPro" id="IPR005119">
    <property type="entry name" value="LysR_subst-bd"/>
</dbReference>
<evidence type="ECO:0000313" key="9">
    <source>
        <dbReference type="EMBL" id="OHU18253.1"/>
    </source>
</evidence>
<dbReference type="OrthoDB" id="3181812at2"/>
<reference evidence="9 10" key="1">
    <citation type="submission" date="2016-10" db="EMBL/GenBank/DDBJ databases">
        <title>Evaluation of Human, Veterinary and Environmental Mycobacterium chelonae Isolates by Core Genome Phylogenomic Analysis, Targeted Gene Comparison, and Anti-microbial Susceptibility Patterns: A Tale of Mistaken Identities.</title>
        <authorList>
            <person name="Fogelson S.B."/>
            <person name="Camus A.C."/>
            <person name="Lorenz W."/>
            <person name="Vasireddy R."/>
            <person name="Vasireddy S."/>
            <person name="Smith T."/>
            <person name="Brown-Elliott B.A."/>
            <person name="Wallace R.J.Jr."/>
            <person name="Hasan N.A."/>
            <person name="Reischl U."/>
            <person name="Sanchez S."/>
        </authorList>
    </citation>
    <scope>NUCLEOTIDE SEQUENCE [LARGE SCALE GENOMIC DNA]</scope>
    <source>
        <strain evidence="9 10">1559</strain>
    </source>
</reference>
<dbReference type="Pfam" id="PF03466">
    <property type="entry name" value="LysR_substrate"/>
    <property type="match status" value="1"/>
</dbReference>
<evidence type="ECO:0000256" key="5">
    <source>
        <dbReference type="ARBA" id="ARBA00023163"/>
    </source>
</evidence>
<sequence>MELRQLEYFLAVAEHANFTRAAEALHVAQPWVSAQVRRLERELGNELFDRSSRVLRLTEFGKTLLPLAGAALGTVGEIRSAADAVAGVLAGQLSIGTVPHSLPLLAEALAVFRKAHPAVAVTLTEARSDQLATAVLERQLHMAVMGWVAPPPPQLREQIVAKENIVALVHRDDPLAARDSVALAELRNRALISHPQGCEMRETLDQACLATGFTPRIVFETSSADMMRHLVAHDLGVAVTPKLAPDQLGGLRQIDLSDRTMSGQLSLIWRGKGATPEVVAFAACVDELCRKESNLVS</sequence>
<evidence type="ECO:0000256" key="6">
    <source>
        <dbReference type="ARBA" id="ARBA00040885"/>
    </source>
</evidence>
<dbReference type="PROSITE" id="PS50931">
    <property type="entry name" value="HTH_LYSR"/>
    <property type="match status" value="1"/>
</dbReference>
<evidence type="ECO:0000313" key="10">
    <source>
        <dbReference type="Proteomes" id="UP000179616"/>
    </source>
</evidence>
<protein>
    <recommendedName>
        <fullName evidence="6">Probable hydrogen peroxide-inducible genes activator</fullName>
    </recommendedName>
</protein>
<dbReference type="PRINTS" id="PR00039">
    <property type="entry name" value="HTHLYSR"/>
</dbReference>
<dbReference type="InterPro" id="IPR036390">
    <property type="entry name" value="WH_DNA-bd_sf"/>
</dbReference>
<dbReference type="Gene3D" id="3.40.190.290">
    <property type="match status" value="1"/>
</dbReference>
<dbReference type="GeneID" id="57169901"/>
<dbReference type="SUPFAM" id="SSF53850">
    <property type="entry name" value="Periplasmic binding protein-like II"/>
    <property type="match status" value="1"/>
</dbReference>
<dbReference type="PANTHER" id="PTHR30346">
    <property type="entry name" value="TRANSCRIPTIONAL DUAL REGULATOR HCAR-RELATED"/>
    <property type="match status" value="1"/>
</dbReference>
<evidence type="ECO:0000256" key="4">
    <source>
        <dbReference type="ARBA" id="ARBA00023159"/>
    </source>
</evidence>
<keyword evidence="4" id="KW-0010">Activator</keyword>